<keyword evidence="9" id="KW-1185">Reference proteome</keyword>
<evidence type="ECO:0000256" key="5">
    <source>
        <dbReference type="SAM" id="MobiDB-lite"/>
    </source>
</evidence>
<name>A0ABR4H8Z4_9EURO</name>
<keyword evidence="6" id="KW-0472">Membrane</keyword>
<keyword evidence="6" id="KW-1133">Transmembrane helix</keyword>
<evidence type="ECO:0000256" key="6">
    <source>
        <dbReference type="SAM" id="Phobius"/>
    </source>
</evidence>
<feature type="domain" description="Zn(2)-C6 fungal-type" evidence="7">
    <location>
        <begin position="34"/>
        <end position="69"/>
    </location>
</feature>
<evidence type="ECO:0000313" key="8">
    <source>
        <dbReference type="EMBL" id="KAL2811272.1"/>
    </source>
</evidence>
<dbReference type="PANTHER" id="PTHR31668">
    <property type="entry name" value="GLUCOSE TRANSPORT TRANSCRIPTION REGULATOR RGT1-RELATED-RELATED"/>
    <property type="match status" value="1"/>
</dbReference>
<dbReference type="Pfam" id="PF00172">
    <property type="entry name" value="Zn_clus"/>
    <property type="match status" value="1"/>
</dbReference>
<dbReference type="InterPro" id="IPR050797">
    <property type="entry name" value="Carb_Metab_Trans_Reg"/>
</dbReference>
<sequence length="567" mass="63625">MIQRGASLNITPTYNSLYLLSLNMAGSKLPRSRACDACYIQKTRCHLPAPTLQAGPCGQCHRLGMSCTFERNTRKPIRQPSSQSNAPIDGLRSGNPGPGMCYSSPRTEIRVAFQARSASRKELWRSLNVCSVATLERMLHHYLKSLHPVTPIVSASALQSYFREPNSCNASERETFALVLGACTFSAAAFPRVFGTYNAEDPILSVSSSIDFLQKCEAWVHLSRPLDYFEVPTQQKCAIAYFFCLAFALVGLHGRCYWYLGEMRGFIRRLRYDSPAGYVGLNSTQVELAKRTFWLYGIAEIHDRIFESLSEDTPDWSPVPDGTFFQQKDLPFLLDLRNDPEINRELGWPEISTTGFYHNIRIYLTFTDSCFAMLTPPAAILESTTGKESDSQQPNIYALMLSHAARILHDAPEELHMNHPRPCSDSETRTQGTQVGAIRANVQITRLWVMLLCLERSQVSSSLEISPTVCLNKTVTALWIPRIRIGEELLLFLQSAKLPDLEANAPSITFKIRRIAASLIPHAEGGQEITTRASELVHRILVILAELNRFSLQDTQIVQRTGVYLPL</sequence>
<feature type="transmembrane region" description="Helical" evidence="6">
    <location>
        <begin position="238"/>
        <end position="260"/>
    </location>
</feature>
<evidence type="ECO:0000256" key="3">
    <source>
        <dbReference type="ARBA" id="ARBA00023163"/>
    </source>
</evidence>
<keyword evidence="6" id="KW-0812">Transmembrane</keyword>
<dbReference type="PROSITE" id="PS50048">
    <property type="entry name" value="ZN2_CY6_FUNGAL_2"/>
    <property type="match status" value="1"/>
</dbReference>
<dbReference type="CDD" id="cd12148">
    <property type="entry name" value="fungal_TF_MHR"/>
    <property type="match status" value="1"/>
</dbReference>
<dbReference type="EMBL" id="JBFXLT010000060">
    <property type="protein sequence ID" value="KAL2811272.1"/>
    <property type="molecule type" value="Genomic_DNA"/>
</dbReference>
<dbReference type="CDD" id="cd00067">
    <property type="entry name" value="GAL4"/>
    <property type="match status" value="1"/>
</dbReference>
<protein>
    <recommendedName>
        <fullName evidence="7">Zn(2)-C6 fungal-type domain-containing protein</fullName>
    </recommendedName>
</protein>
<dbReference type="InterPro" id="IPR001138">
    <property type="entry name" value="Zn2Cys6_DnaBD"/>
</dbReference>
<keyword evidence="4" id="KW-0539">Nucleus</keyword>
<dbReference type="SMART" id="SM00066">
    <property type="entry name" value="GAL4"/>
    <property type="match status" value="1"/>
</dbReference>
<dbReference type="PANTHER" id="PTHR31668:SF24">
    <property type="entry name" value="TRANSCRIPTION FACTOR, PUTATIVE-RELATED"/>
    <property type="match status" value="1"/>
</dbReference>
<evidence type="ECO:0000313" key="9">
    <source>
        <dbReference type="Proteomes" id="UP001610334"/>
    </source>
</evidence>
<keyword evidence="2" id="KW-0238">DNA-binding</keyword>
<accession>A0ABR4H8Z4</accession>
<organism evidence="8 9">
    <name type="scientific">Aspergillus granulosus</name>
    <dbReference type="NCBI Taxonomy" id="176169"/>
    <lineage>
        <taxon>Eukaryota</taxon>
        <taxon>Fungi</taxon>
        <taxon>Dikarya</taxon>
        <taxon>Ascomycota</taxon>
        <taxon>Pezizomycotina</taxon>
        <taxon>Eurotiomycetes</taxon>
        <taxon>Eurotiomycetidae</taxon>
        <taxon>Eurotiales</taxon>
        <taxon>Aspergillaceae</taxon>
        <taxon>Aspergillus</taxon>
        <taxon>Aspergillus subgen. Nidulantes</taxon>
    </lineage>
</organism>
<evidence type="ECO:0000256" key="4">
    <source>
        <dbReference type="ARBA" id="ARBA00023242"/>
    </source>
</evidence>
<dbReference type="Proteomes" id="UP001610334">
    <property type="component" value="Unassembled WGS sequence"/>
</dbReference>
<comment type="caution">
    <text evidence="8">The sequence shown here is derived from an EMBL/GenBank/DDBJ whole genome shotgun (WGS) entry which is preliminary data.</text>
</comment>
<reference evidence="8 9" key="1">
    <citation type="submission" date="2024-07" db="EMBL/GenBank/DDBJ databases">
        <title>Section-level genome sequencing and comparative genomics of Aspergillus sections Usti and Cavernicolus.</title>
        <authorList>
            <consortium name="Lawrence Berkeley National Laboratory"/>
            <person name="Nybo J.L."/>
            <person name="Vesth T.C."/>
            <person name="Theobald S."/>
            <person name="Frisvad J.C."/>
            <person name="Larsen T.O."/>
            <person name="Kjaerboelling I."/>
            <person name="Rothschild-Mancinelli K."/>
            <person name="Lyhne E.K."/>
            <person name="Kogle M.E."/>
            <person name="Barry K."/>
            <person name="Clum A."/>
            <person name="Na H."/>
            <person name="Ledsgaard L."/>
            <person name="Lin J."/>
            <person name="Lipzen A."/>
            <person name="Kuo A."/>
            <person name="Riley R."/>
            <person name="Mondo S."/>
            <person name="Labutti K."/>
            <person name="Haridas S."/>
            <person name="Pangalinan J."/>
            <person name="Salamov A.A."/>
            <person name="Simmons B.A."/>
            <person name="Magnuson J.K."/>
            <person name="Chen J."/>
            <person name="Drula E."/>
            <person name="Henrissat B."/>
            <person name="Wiebenga A."/>
            <person name="Lubbers R.J."/>
            <person name="Gomes A.C."/>
            <person name="Makela M.R."/>
            <person name="Stajich J."/>
            <person name="Grigoriev I.V."/>
            <person name="Mortensen U.H."/>
            <person name="De Vries R.P."/>
            <person name="Baker S.E."/>
            <person name="Andersen M.R."/>
        </authorList>
    </citation>
    <scope>NUCLEOTIDE SEQUENCE [LARGE SCALE GENOMIC DNA]</scope>
    <source>
        <strain evidence="8 9">CBS 588.65</strain>
    </source>
</reference>
<gene>
    <name evidence="8" type="ORF">BJX63DRAFT_399562</name>
</gene>
<evidence type="ECO:0000256" key="1">
    <source>
        <dbReference type="ARBA" id="ARBA00023015"/>
    </source>
</evidence>
<keyword evidence="1" id="KW-0805">Transcription regulation</keyword>
<keyword evidence="3" id="KW-0804">Transcription</keyword>
<evidence type="ECO:0000256" key="2">
    <source>
        <dbReference type="ARBA" id="ARBA00023125"/>
    </source>
</evidence>
<evidence type="ECO:0000259" key="7">
    <source>
        <dbReference type="PROSITE" id="PS50048"/>
    </source>
</evidence>
<feature type="region of interest" description="Disordered" evidence="5">
    <location>
        <begin position="74"/>
        <end position="97"/>
    </location>
</feature>
<dbReference type="SUPFAM" id="SSF57701">
    <property type="entry name" value="Zn2/Cys6 DNA-binding domain"/>
    <property type="match status" value="1"/>
</dbReference>
<dbReference type="Gene3D" id="4.10.240.10">
    <property type="entry name" value="Zn(2)-C6 fungal-type DNA-binding domain"/>
    <property type="match status" value="1"/>
</dbReference>
<proteinExistence type="predicted"/>
<dbReference type="InterPro" id="IPR036864">
    <property type="entry name" value="Zn2-C6_fun-type_DNA-bd_sf"/>
</dbReference>